<dbReference type="OrthoDB" id="9177965at2"/>
<proteinExistence type="predicted"/>
<dbReference type="CDD" id="cd13602">
    <property type="entry name" value="PBP2_TRAP_BpDctp6_7"/>
    <property type="match status" value="1"/>
</dbReference>
<comment type="caution">
    <text evidence="3">The sequence shown here is derived from an EMBL/GenBank/DDBJ whole genome shotgun (WGS) entry which is preliminary data.</text>
</comment>
<dbReference type="Gene3D" id="3.40.190.170">
    <property type="entry name" value="Bacterial extracellular solute-binding protein, family 7"/>
    <property type="match status" value="1"/>
</dbReference>
<dbReference type="RefSeq" id="WP_143946927.1">
    <property type="nucleotide sequence ID" value="NZ_BAABMB010000004.1"/>
</dbReference>
<feature type="signal peptide" evidence="2">
    <location>
        <begin position="1"/>
        <end position="30"/>
    </location>
</feature>
<evidence type="ECO:0000313" key="4">
    <source>
        <dbReference type="Proteomes" id="UP000318405"/>
    </source>
</evidence>
<accession>A0A556AZY3</accession>
<keyword evidence="1 2" id="KW-0732">Signal</keyword>
<dbReference type="EMBL" id="VLTJ01000007">
    <property type="protein sequence ID" value="TSH98045.1"/>
    <property type="molecule type" value="Genomic_DNA"/>
</dbReference>
<dbReference type="PANTHER" id="PTHR33376:SF4">
    <property type="entry name" value="SIALIC ACID-BINDING PERIPLASMIC PROTEIN SIAP"/>
    <property type="match status" value="1"/>
</dbReference>
<evidence type="ECO:0000313" key="3">
    <source>
        <dbReference type="EMBL" id="TSH98045.1"/>
    </source>
</evidence>
<dbReference type="GO" id="GO:0055085">
    <property type="term" value="P:transmembrane transport"/>
    <property type="evidence" value="ECO:0007669"/>
    <property type="project" value="InterPro"/>
</dbReference>
<dbReference type="Pfam" id="PF03480">
    <property type="entry name" value="DctP"/>
    <property type="match status" value="1"/>
</dbReference>
<gene>
    <name evidence="3" type="ORF">FOZ76_04470</name>
</gene>
<evidence type="ECO:0000256" key="1">
    <source>
        <dbReference type="ARBA" id="ARBA00022729"/>
    </source>
</evidence>
<organism evidence="3 4">
    <name type="scientific">Verticiella sediminum</name>
    <dbReference type="NCBI Taxonomy" id="1247510"/>
    <lineage>
        <taxon>Bacteria</taxon>
        <taxon>Pseudomonadati</taxon>
        <taxon>Pseudomonadota</taxon>
        <taxon>Betaproteobacteria</taxon>
        <taxon>Burkholderiales</taxon>
        <taxon>Alcaligenaceae</taxon>
        <taxon>Verticiella</taxon>
    </lineage>
</organism>
<dbReference type="Proteomes" id="UP000318405">
    <property type="component" value="Unassembled WGS sequence"/>
</dbReference>
<name>A0A556AZY3_9BURK</name>
<keyword evidence="4" id="KW-1185">Reference proteome</keyword>
<reference evidence="3 4" key="1">
    <citation type="submission" date="2019-07" db="EMBL/GenBank/DDBJ databases">
        <title>Qingshengfaniella alkalisoli gen. nov., sp. nov., isolated from saline soil.</title>
        <authorList>
            <person name="Xu L."/>
            <person name="Huang X.-X."/>
            <person name="Sun J.-Q."/>
        </authorList>
    </citation>
    <scope>NUCLEOTIDE SEQUENCE [LARGE SCALE GENOMIC DNA]</scope>
    <source>
        <strain evidence="3 4">DSM 27279</strain>
    </source>
</reference>
<dbReference type="NCBIfam" id="NF037995">
    <property type="entry name" value="TRAP_S1"/>
    <property type="match status" value="1"/>
</dbReference>
<dbReference type="AlphaFoldDB" id="A0A556AZY3"/>
<sequence length="359" mass="38691">MIRSFRRLDRSFTRGIAVLVVGAAATLAHAHAQAQVTLRAVGQTSNTGFHVPIEREFFEQLAQTSGVDLKATITPADVAGIQNADALRLLRNGTFDVMSVQIGQAARDDPFIEGIDLVGVATDMASIRKAVDAYREVLDQRLQKRFNAKVLTLWPFGPQVIFCKSPLAGVADLKGRKVRVFTASMSALVSQLGGVGVTMPTPEVYPALERGVVECAISAAWAGNLNKWPEITDRLLPLGLSSSVQGHFINLNTWNKFSPEEQAKLTAQFDLLEERLWQLAESLEARGIECNTGQGECASPFTRFSMGLAPVAAADQDIVKKAVQEAVLPAWKKTCDAIEPTCSATWNGTVGASMGVAIP</sequence>
<evidence type="ECO:0000256" key="2">
    <source>
        <dbReference type="SAM" id="SignalP"/>
    </source>
</evidence>
<dbReference type="PANTHER" id="PTHR33376">
    <property type="match status" value="1"/>
</dbReference>
<dbReference type="InterPro" id="IPR018389">
    <property type="entry name" value="DctP_fam"/>
</dbReference>
<dbReference type="InterPro" id="IPR038404">
    <property type="entry name" value="TRAP_DctP_sf"/>
</dbReference>
<protein>
    <submittedName>
        <fullName evidence="3">TRAP transporter substrate-binding protein</fullName>
    </submittedName>
</protein>
<feature type="chain" id="PRO_5022094963" evidence="2">
    <location>
        <begin position="31"/>
        <end position="359"/>
    </location>
</feature>